<sequence>MHVVCECPCYERLRDRFEGTLKFRERDMRTIMAEGPPFALACFLREVWDTRLKILRRVTAGEGQEDA</sequence>
<accession>A0A2J7ZLE1</accession>
<protein>
    <submittedName>
        <fullName evidence="1">Uncharacterized protein</fullName>
    </submittedName>
</protein>
<evidence type="ECO:0000313" key="2">
    <source>
        <dbReference type="Proteomes" id="UP000236333"/>
    </source>
</evidence>
<comment type="caution">
    <text evidence="1">The sequence shown here is derived from an EMBL/GenBank/DDBJ whole genome shotgun (WGS) entry which is preliminary data.</text>
</comment>
<keyword evidence="2" id="KW-1185">Reference proteome</keyword>
<proteinExistence type="predicted"/>
<dbReference type="EMBL" id="PGGS01001015">
    <property type="protein sequence ID" value="PNH01095.1"/>
    <property type="molecule type" value="Genomic_DNA"/>
</dbReference>
<reference evidence="1 2" key="1">
    <citation type="journal article" date="2017" name="Mol. Biol. Evol.">
        <title>The 4-celled Tetrabaena socialis nuclear genome reveals the essential components for genetic control of cell number at the origin of multicellularity in the volvocine lineage.</title>
        <authorList>
            <person name="Featherston J."/>
            <person name="Arakaki Y."/>
            <person name="Hanschen E.R."/>
            <person name="Ferris P.J."/>
            <person name="Michod R.E."/>
            <person name="Olson B.J.S.C."/>
            <person name="Nozaki H."/>
            <person name="Durand P.M."/>
        </authorList>
    </citation>
    <scope>NUCLEOTIDE SEQUENCE [LARGE SCALE GENOMIC DNA]</scope>
    <source>
        <strain evidence="1 2">NIES-571</strain>
    </source>
</reference>
<dbReference type="AlphaFoldDB" id="A0A2J7ZLE1"/>
<gene>
    <name evidence="1" type="ORF">TSOC_013036</name>
</gene>
<evidence type="ECO:0000313" key="1">
    <source>
        <dbReference type="EMBL" id="PNH01095.1"/>
    </source>
</evidence>
<dbReference type="Proteomes" id="UP000236333">
    <property type="component" value="Unassembled WGS sequence"/>
</dbReference>
<dbReference type="OrthoDB" id="556918at2759"/>
<name>A0A2J7ZLE1_9CHLO</name>
<organism evidence="1 2">
    <name type="scientific">Tetrabaena socialis</name>
    <dbReference type="NCBI Taxonomy" id="47790"/>
    <lineage>
        <taxon>Eukaryota</taxon>
        <taxon>Viridiplantae</taxon>
        <taxon>Chlorophyta</taxon>
        <taxon>core chlorophytes</taxon>
        <taxon>Chlorophyceae</taxon>
        <taxon>CS clade</taxon>
        <taxon>Chlamydomonadales</taxon>
        <taxon>Tetrabaenaceae</taxon>
        <taxon>Tetrabaena</taxon>
    </lineage>
</organism>